<evidence type="ECO:0000256" key="1">
    <source>
        <dbReference type="SAM" id="Phobius"/>
    </source>
</evidence>
<keyword evidence="1" id="KW-0812">Transmembrane</keyword>
<accession>A0A8S9TD43</accession>
<protein>
    <submittedName>
        <fullName evidence="2">Uncharacterized protein</fullName>
    </submittedName>
</protein>
<dbReference type="AlphaFoldDB" id="A0A8S9TD43"/>
<gene>
    <name evidence="2" type="ORF">DA73_0400035165</name>
</gene>
<reference evidence="2" key="1">
    <citation type="journal article" date="2015" name="Genome Announc.">
        <title>Draft Genome Sequence of Tolypothrix boutellei Strain VB521301.</title>
        <authorList>
            <person name="Chandrababunaidu M.M."/>
            <person name="Singh D."/>
            <person name="Sen D."/>
            <person name="Bhan S."/>
            <person name="Das S."/>
            <person name="Gupta A."/>
            <person name="Adhikary S.P."/>
            <person name="Tripathy S."/>
        </authorList>
    </citation>
    <scope>NUCLEOTIDE SEQUENCE</scope>
    <source>
        <strain evidence="2">VB521301</strain>
    </source>
</reference>
<proteinExistence type="predicted"/>
<comment type="caution">
    <text evidence="2">The sequence shown here is derived from an EMBL/GenBank/DDBJ whole genome shotgun (WGS) entry which is preliminary data.</text>
</comment>
<keyword evidence="3" id="KW-1185">Reference proteome</keyword>
<reference evidence="2" key="2">
    <citation type="submission" date="2019-11" db="EMBL/GenBank/DDBJ databases">
        <title>Improved Assembly of Tolypothrix boutellei genome.</title>
        <authorList>
            <person name="Sarangi A.N."/>
            <person name="Mukherjee M."/>
            <person name="Ghosh S."/>
            <person name="Singh D."/>
            <person name="Das A."/>
            <person name="Kant S."/>
            <person name="Prusty A."/>
            <person name="Tripathy S."/>
        </authorList>
    </citation>
    <scope>NUCLEOTIDE SEQUENCE</scope>
    <source>
        <strain evidence="2">VB521301</strain>
    </source>
</reference>
<dbReference type="RefSeq" id="WP_153021411.1">
    <property type="nucleotide sequence ID" value="NZ_JHEG04000001.1"/>
</dbReference>
<sequence length="58" mass="6169">MLQGFPISFGGTEIAVPTSLCSIAETQLWETGGVAITTLLVLVLLFRSLTAFVKVLKS</sequence>
<name>A0A8S9TD43_9CYAN</name>
<organism evidence="2 3">
    <name type="scientific">Tolypothrix bouteillei VB521301</name>
    <dbReference type="NCBI Taxonomy" id="1479485"/>
    <lineage>
        <taxon>Bacteria</taxon>
        <taxon>Bacillati</taxon>
        <taxon>Cyanobacteriota</taxon>
        <taxon>Cyanophyceae</taxon>
        <taxon>Nostocales</taxon>
        <taxon>Tolypothrichaceae</taxon>
        <taxon>Tolypothrix</taxon>
    </lineage>
</organism>
<evidence type="ECO:0000313" key="3">
    <source>
        <dbReference type="Proteomes" id="UP000029738"/>
    </source>
</evidence>
<keyword evidence="1" id="KW-1133">Transmembrane helix</keyword>
<dbReference type="EMBL" id="JHEG04000001">
    <property type="protein sequence ID" value="KAF3890116.1"/>
    <property type="molecule type" value="Genomic_DNA"/>
</dbReference>
<feature type="transmembrane region" description="Helical" evidence="1">
    <location>
        <begin position="34"/>
        <end position="56"/>
    </location>
</feature>
<dbReference type="Proteomes" id="UP000029738">
    <property type="component" value="Unassembled WGS sequence"/>
</dbReference>
<keyword evidence="1" id="KW-0472">Membrane</keyword>
<evidence type="ECO:0000313" key="2">
    <source>
        <dbReference type="EMBL" id="KAF3890116.1"/>
    </source>
</evidence>